<dbReference type="GO" id="GO:0003677">
    <property type="term" value="F:DNA binding"/>
    <property type="evidence" value="ECO:0007669"/>
    <property type="project" value="InterPro"/>
</dbReference>
<organismHost>
    <name type="scientific">Callithrix</name>
    <dbReference type="NCBI Taxonomy" id="9481"/>
</organismHost>
<evidence type="ECO:0000313" key="5">
    <source>
        <dbReference type="Proteomes" id="UP000127069"/>
    </source>
</evidence>
<organismHost>
    <name type="scientific">Saimiri</name>
    <name type="common">squirrel monkeys</name>
    <dbReference type="NCBI Taxonomy" id="9520"/>
</organismHost>
<evidence type="ECO:0000313" key="4">
    <source>
        <dbReference type="EMBL" id="ADO13789.1"/>
    </source>
</evidence>
<sequence length="439" mass="47620">MSDAPDYGLLARGFVQSQLPKAMPRGLASTLWLLGASPAADSADAQSRRHGDDARRLTAKIAGLAAQHATLPPPGALSRHHLTRQVTLTDLLRPGADRAGSLALCLRHPADSAHIATTDAPPGRVPTDLSEAWTRFFEASACGSGRAETGSLRSSLVSFNFLVAACSDAYDARDAAEALRTHVTTNYGGRRVGVRLERFADCLRAMVRCHVFPHQLLRFFGGLVSWVTQDELASVTAVCSGAQEAAETGDMTSPRSTVAVPACAFIDLDAECGLAGAGAAFVYLVFAYRQRLGQEQCRAYVVKSKLPARSLEPVLERLFGRLRITNTIHGTEGADGPHRRQPQADLPLGDLIADPLQPRCSAGQVNHARYNQHLYQWHPDLRGRPTARTCLYAAFSEIGFLPADNPRCTRRSERFGSVDVPMVFLEGVVWRPDEWVECA</sequence>
<keyword evidence="2" id="KW-1048">Host nucleus</keyword>
<accession>E2IUD1</accession>
<keyword evidence="3" id="KW-0946">Virion</keyword>
<dbReference type="GO" id="GO:0019069">
    <property type="term" value="P:viral capsid assembly"/>
    <property type="evidence" value="ECO:0007669"/>
    <property type="project" value="InterPro"/>
</dbReference>
<dbReference type="KEGG" id="vg:9829318"/>
<proteinExistence type="inferred from homology"/>
<gene>
    <name evidence="4" type="primary">UL38</name>
</gene>
<reference evidence="4 5" key="1">
    <citation type="journal article" date="2011" name="Virology">
        <title>Structure and sequence of the saimiriine herpesvirus 1 genome.</title>
        <authorList>
            <person name="Tyler S."/>
            <person name="Severini A."/>
            <person name="Black D."/>
            <person name="Walker M."/>
            <person name="Eberle R."/>
        </authorList>
    </citation>
    <scope>NUCLEOTIDE SEQUENCE [LARGE SCALE GENOMIC DNA]</scope>
    <source>
        <strain evidence="4">MV 5-4</strain>
    </source>
</reference>
<dbReference type="GeneID" id="9829318"/>
<dbReference type="OrthoDB" id="5868at10239"/>
<evidence type="ECO:0000256" key="2">
    <source>
        <dbReference type="ARBA" id="ARBA00022562"/>
    </source>
</evidence>
<organism evidence="4 5">
    <name type="scientific">Saimiriine herpesvirus 1 (strain MV-5-4-PSL)</name>
    <name type="common">SaHV-1</name>
    <name type="synonym">Marmoset herpesvirus</name>
    <dbReference type="NCBI Taxonomy" id="10353"/>
    <lineage>
        <taxon>Viruses</taxon>
        <taxon>Duplodnaviria</taxon>
        <taxon>Heunggongvirae</taxon>
        <taxon>Peploviricota</taxon>
        <taxon>Herviviricetes</taxon>
        <taxon>Herpesvirales</taxon>
        <taxon>Orthoherpesviridae</taxon>
        <taxon>Alphaherpesvirinae</taxon>
        <taxon>Simplexvirus</taxon>
        <taxon>Simplexvirus saimiriinealpha1</taxon>
    </lineage>
</organism>
<dbReference type="HAMAP" id="MF_04018">
    <property type="entry name" value="HSV_TRX1"/>
    <property type="match status" value="1"/>
</dbReference>
<keyword evidence="1" id="KW-0167">Capsid protein</keyword>
<protein>
    <submittedName>
        <fullName evidence="4">Capsid triplex subunit 1</fullName>
    </submittedName>
</protein>
<dbReference type="InterPro" id="IPR004999">
    <property type="entry name" value="Herpes_1"/>
</dbReference>
<dbReference type="Pfam" id="PF03327">
    <property type="entry name" value="Herpes_VP19C"/>
    <property type="match status" value="1"/>
</dbReference>
<dbReference type="Proteomes" id="UP000127069">
    <property type="component" value="Segment"/>
</dbReference>
<dbReference type="EMBL" id="HM625781">
    <property type="protein sequence ID" value="ADO13789.1"/>
    <property type="molecule type" value="Genomic_DNA"/>
</dbReference>
<evidence type="ECO:0000256" key="1">
    <source>
        <dbReference type="ARBA" id="ARBA00022561"/>
    </source>
</evidence>
<dbReference type="RefSeq" id="YP_003933801.1">
    <property type="nucleotide sequence ID" value="NC_014567.1"/>
</dbReference>
<dbReference type="GO" id="GO:0019028">
    <property type="term" value="C:viral capsid"/>
    <property type="evidence" value="ECO:0007669"/>
    <property type="project" value="UniProtKB-KW"/>
</dbReference>
<keyword evidence="5" id="KW-1185">Reference proteome</keyword>
<evidence type="ECO:0000256" key="3">
    <source>
        <dbReference type="ARBA" id="ARBA00022844"/>
    </source>
</evidence>
<name>E2IUD1_SHV1</name>